<keyword evidence="2" id="KW-1015">Disulfide bond</keyword>
<proteinExistence type="predicted"/>
<protein>
    <submittedName>
        <fullName evidence="5">Laminin subunit alpha-5</fullName>
    </submittedName>
</protein>
<feature type="domain" description="Laminin G" evidence="4">
    <location>
        <begin position="42"/>
        <end position="214"/>
    </location>
</feature>
<organism evidence="5 6">
    <name type="scientific">Saguinus oedipus</name>
    <name type="common">Cotton-top tamarin</name>
    <name type="synonym">Oedipomidas oedipus</name>
    <dbReference type="NCBI Taxonomy" id="9490"/>
    <lineage>
        <taxon>Eukaryota</taxon>
        <taxon>Metazoa</taxon>
        <taxon>Chordata</taxon>
        <taxon>Craniata</taxon>
        <taxon>Vertebrata</taxon>
        <taxon>Euteleostomi</taxon>
        <taxon>Mammalia</taxon>
        <taxon>Eutheria</taxon>
        <taxon>Euarchontoglires</taxon>
        <taxon>Primates</taxon>
        <taxon>Haplorrhini</taxon>
        <taxon>Platyrrhini</taxon>
        <taxon>Cebidae</taxon>
        <taxon>Callitrichinae</taxon>
        <taxon>Saguinus</taxon>
    </lineage>
</organism>
<feature type="domain" description="Laminin G" evidence="4">
    <location>
        <begin position="710"/>
        <end position="930"/>
    </location>
</feature>
<accession>A0ABQ9VM34</accession>
<feature type="region of interest" description="Disordered" evidence="3">
    <location>
        <begin position="434"/>
        <end position="465"/>
    </location>
</feature>
<dbReference type="PROSITE" id="PS50025">
    <property type="entry name" value="LAM_G_DOMAIN"/>
    <property type="match status" value="4"/>
</dbReference>
<dbReference type="SUPFAM" id="SSF49899">
    <property type="entry name" value="Concanavalin A-like lectins/glucanases"/>
    <property type="match status" value="5"/>
</dbReference>
<dbReference type="InterPro" id="IPR050372">
    <property type="entry name" value="Neurexin-related_CASP"/>
</dbReference>
<reference evidence="5 6" key="1">
    <citation type="submission" date="2023-05" db="EMBL/GenBank/DDBJ databases">
        <title>B98-5 Cell Line De Novo Hybrid Assembly: An Optical Mapping Approach.</title>
        <authorList>
            <person name="Kananen K."/>
            <person name="Auerbach J.A."/>
            <person name="Kautto E."/>
            <person name="Blachly J.S."/>
        </authorList>
    </citation>
    <scope>NUCLEOTIDE SEQUENCE [LARGE SCALE GENOMIC DNA]</scope>
    <source>
        <strain evidence="5">B95-8</strain>
        <tissue evidence="5">Cell line</tissue>
    </source>
</reference>
<evidence type="ECO:0000256" key="3">
    <source>
        <dbReference type="SAM" id="MobiDB-lite"/>
    </source>
</evidence>
<comment type="caution">
    <text evidence="2">Lacks conserved residue(s) required for the propagation of feature annotation.</text>
</comment>
<evidence type="ECO:0000256" key="2">
    <source>
        <dbReference type="PROSITE-ProRule" id="PRU00122"/>
    </source>
</evidence>
<keyword evidence="1" id="KW-0677">Repeat</keyword>
<dbReference type="Proteomes" id="UP001266305">
    <property type="component" value="Unassembled WGS sequence"/>
</dbReference>
<evidence type="ECO:0000313" key="5">
    <source>
        <dbReference type="EMBL" id="KAK2110292.1"/>
    </source>
</evidence>
<dbReference type="Pfam" id="PF02210">
    <property type="entry name" value="Laminin_G_2"/>
    <property type="match status" value="4"/>
</dbReference>
<name>A0ABQ9VM34_SAGOE</name>
<feature type="domain" description="Laminin G" evidence="4">
    <location>
        <begin position="498"/>
        <end position="703"/>
    </location>
</feature>
<feature type="domain" description="Laminin G" evidence="4">
    <location>
        <begin position="250"/>
        <end position="414"/>
    </location>
</feature>
<dbReference type="CDD" id="cd00110">
    <property type="entry name" value="LamG"/>
    <property type="match status" value="4"/>
</dbReference>
<dbReference type="SMART" id="SM00282">
    <property type="entry name" value="LamG"/>
    <property type="match status" value="4"/>
</dbReference>
<dbReference type="PANTHER" id="PTHR15036">
    <property type="entry name" value="PIKACHURIN-LIKE PROTEIN"/>
    <property type="match status" value="1"/>
</dbReference>
<keyword evidence="6" id="KW-1185">Reference proteome</keyword>
<dbReference type="EMBL" id="JASSZA010000005">
    <property type="protein sequence ID" value="KAK2110292.1"/>
    <property type="molecule type" value="Genomic_DNA"/>
</dbReference>
<gene>
    <name evidence="5" type="primary">LAMA5_1</name>
    <name evidence="5" type="ORF">P7K49_010038</name>
</gene>
<dbReference type="InterPro" id="IPR013320">
    <property type="entry name" value="ConA-like_dom_sf"/>
</dbReference>
<feature type="disulfide bond" evidence="2">
    <location>
        <begin position="387"/>
        <end position="414"/>
    </location>
</feature>
<comment type="caution">
    <text evidence="5">The sequence shown here is derived from an EMBL/GenBank/DDBJ whole genome shotgun (WGS) entry which is preliminary data.</text>
</comment>
<dbReference type="PANTHER" id="PTHR15036:SF67">
    <property type="entry name" value="LAMININ SUBUNIT ALPHA-LIKE PROTEIN"/>
    <property type="match status" value="1"/>
</dbReference>
<dbReference type="Gene3D" id="2.60.120.200">
    <property type="match status" value="5"/>
</dbReference>
<sequence>MDTLNEEVVSLYNFERTFQLDTAVDRPCARSKSTGDPWLTDGSYLDGTGFARITFDSQMSTTKRFEQELRLVSYSGVLFFLKQQSQFLCLAVREGSLVLLYDFGTGLKEAVPLQPPPPLTAASKAIQVFLLGGSRKRVLVRVERATVFSVEQDSALEQADAYYLGGAPPDQLPPSLRQLFPTGGSVRGCIKGIKALGKYVDLKRLNTTGVSAGCTADLLVSSPPWARVASADMRSACRHSGTASLQVGRAMTFHGHGFLPLALPNVAPLTGDVYSGFGFHSTQDSALLYYRASPDGPCQVFLQRGHVTLRLLRTEVKTQGGFADGAPHYVAFYSNATGVWLYVDDQLQQMKPHRGLPPELQPQPEGPPRLLLGGLPESGTFHNFSGCISNVFVRRGEVPAGLLQLLTAHPPTLCRLLGPQRVFDLQQNMGSVNRTAGQQTEGGCPSSERAELGGWKGGPRAGRPCIHRPYPQASRRSRQPSQDPACMLPPYLRTTRDTYQFGGSLSSHLEFVGILAPHRNWPSLSLHVLPRRPRGLLLFAAPVKPGSPSLALFLSNGHFIAQMEGLGPQLRVQSRQRSRLGHWHTVRARKRDSLTLPCPALPRLLPRLASHPTSCPQVSVRWEKNRILLLVDGTRAWSQEGPSRQHQGAEHSQPHTLFVGGLQASSHSSKLPVTVGFSGCVKRLRLHGRPLGAPTRLAGVTPCISGPLEEGLFFLGSGGVVTLAATLPDMSLELEVRPLAVTSLILHLGQAQAPPYLQLEVTEKQVLLRADDGAGEFSTSVTRPSVLCDGQWHRLAGEAPPVARAPCHPQFFYSLGARRDSGWGGFFRGWRGWAGSCLASGVPPHPTVTKGGNMLRLEVDAWSNHTKGPLLAAVASATVPLYLGGLPEPMAAKPWPPAYRGCMRRLVVNQSPITMTGSAEVHGAVGAGGCPAT</sequence>
<evidence type="ECO:0000313" key="6">
    <source>
        <dbReference type="Proteomes" id="UP001266305"/>
    </source>
</evidence>
<evidence type="ECO:0000259" key="4">
    <source>
        <dbReference type="PROSITE" id="PS50025"/>
    </source>
</evidence>
<dbReference type="InterPro" id="IPR001791">
    <property type="entry name" value="Laminin_G"/>
</dbReference>
<evidence type="ECO:0000256" key="1">
    <source>
        <dbReference type="ARBA" id="ARBA00022737"/>
    </source>
</evidence>